<reference evidence="19 20" key="1">
    <citation type="submission" date="2020-03" db="EMBL/GenBank/DDBJ databases">
        <title>Assessment of the enzymatic potential of alkaline-tolerant lipase obtained from Bacillus luteus H11 (technogenic soil) for the bioremediation of saline soils contaminated with petroleum substances.</title>
        <authorList>
            <person name="Kalwasinska A."/>
        </authorList>
    </citation>
    <scope>NUCLEOTIDE SEQUENCE [LARGE SCALE GENOMIC DNA]</scope>
    <source>
        <strain evidence="19 20">H11</strain>
    </source>
</reference>
<accession>A0A969PRX1</accession>
<gene>
    <name evidence="19" type="ORF">HCN83_06785</name>
</gene>
<protein>
    <recommendedName>
        <fullName evidence="17">Branched-chain-amino-acid aminotransferase</fullName>
        <ecNumber evidence="17">2.6.1.42</ecNumber>
    </recommendedName>
</protein>
<dbReference type="AlphaFoldDB" id="A0A969PRX1"/>
<proteinExistence type="inferred from homology"/>
<evidence type="ECO:0000256" key="17">
    <source>
        <dbReference type="RuleBase" id="RU004517"/>
    </source>
</evidence>
<keyword evidence="8 17" id="KW-0808">Transferase</keyword>
<evidence type="ECO:0000256" key="1">
    <source>
        <dbReference type="ARBA" id="ARBA00001933"/>
    </source>
</evidence>
<dbReference type="InterPro" id="IPR033939">
    <property type="entry name" value="BCAT_family"/>
</dbReference>
<comment type="pathway">
    <text evidence="3 18">Amino-acid biosynthesis; L-valine biosynthesis; L-valine from pyruvate: step 4/4.</text>
</comment>
<comment type="catalytic activity">
    <reaction evidence="12 17">
        <text>L-isoleucine + 2-oxoglutarate = (S)-3-methyl-2-oxopentanoate + L-glutamate</text>
        <dbReference type="Rhea" id="RHEA:24801"/>
        <dbReference type="ChEBI" id="CHEBI:16810"/>
        <dbReference type="ChEBI" id="CHEBI:29985"/>
        <dbReference type="ChEBI" id="CHEBI:35146"/>
        <dbReference type="ChEBI" id="CHEBI:58045"/>
        <dbReference type="EC" id="2.6.1.42"/>
    </reaction>
</comment>
<evidence type="ECO:0000256" key="12">
    <source>
        <dbReference type="ARBA" id="ARBA00048798"/>
    </source>
</evidence>
<dbReference type="Gene3D" id="3.30.470.10">
    <property type="match status" value="1"/>
</dbReference>
<evidence type="ECO:0000256" key="15">
    <source>
        <dbReference type="RuleBase" id="RU004106"/>
    </source>
</evidence>
<dbReference type="SUPFAM" id="SSF56752">
    <property type="entry name" value="D-aminoacid aminotransferase-like PLP-dependent enzymes"/>
    <property type="match status" value="1"/>
</dbReference>
<name>A0A969PRX1_9BACI</name>
<evidence type="ECO:0000256" key="5">
    <source>
        <dbReference type="ARBA" id="ARBA00009320"/>
    </source>
</evidence>
<comment type="cofactor">
    <cofactor evidence="1 16">
        <name>pyridoxal 5'-phosphate</name>
        <dbReference type="ChEBI" id="CHEBI:597326"/>
    </cofactor>
</comment>
<dbReference type="Proteomes" id="UP000752012">
    <property type="component" value="Unassembled WGS sequence"/>
</dbReference>
<dbReference type="PROSITE" id="PS00770">
    <property type="entry name" value="AA_TRANSFER_CLASS_4"/>
    <property type="match status" value="1"/>
</dbReference>
<dbReference type="Gene3D" id="3.20.10.10">
    <property type="entry name" value="D-amino Acid Aminotransferase, subunit A, domain 2"/>
    <property type="match status" value="1"/>
</dbReference>
<comment type="catalytic activity">
    <reaction evidence="13 17">
        <text>L-leucine + 2-oxoglutarate = 4-methyl-2-oxopentanoate + L-glutamate</text>
        <dbReference type="Rhea" id="RHEA:18321"/>
        <dbReference type="ChEBI" id="CHEBI:16810"/>
        <dbReference type="ChEBI" id="CHEBI:17865"/>
        <dbReference type="ChEBI" id="CHEBI:29985"/>
        <dbReference type="ChEBI" id="CHEBI:57427"/>
        <dbReference type="EC" id="2.6.1.42"/>
    </reaction>
</comment>
<evidence type="ECO:0000313" key="20">
    <source>
        <dbReference type="Proteomes" id="UP000752012"/>
    </source>
</evidence>
<evidence type="ECO:0000256" key="4">
    <source>
        <dbReference type="ARBA" id="ARBA00005072"/>
    </source>
</evidence>
<dbReference type="NCBIfam" id="NF009897">
    <property type="entry name" value="PRK13357.1"/>
    <property type="match status" value="1"/>
</dbReference>
<keyword evidence="9 16" id="KW-0663">Pyridoxal phosphate</keyword>
<dbReference type="GO" id="GO:0004084">
    <property type="term" value="F:branched-chain-amino-acid transaminase activity"/>
    <property type="evidence" value="ECO:0007669"/>
    <property type="project" value="UniProtKB-EC"/>
</dbReference>
<keyword evidence="7 17" id="KW-0028">Amino-acid biosynthesis</keyword>
<keyword evidence="6 17" id="KW-0032">Aminotransferase</keyword>
<dbReference type="Pfam" id="PF01063">
    <property type="entry name" value="Aminotran_4"/>
    <property type="match status" value="1"/>
</dbReference>
<dbReference type="NCBIfam" id="TIGR01123">
    <property type="entry name" value="ilvE_II"/>
    <property type="match status" value="1"/>
</dbReference>
<dbReference type="InterPro" id="IPR043132">
    <property type="entry name" value="BCAT-like_C"/>
</dbReference>
<comment type="caution">
    <text evidence="19">The sequence shown here is derived from an EMBL/GenBank/DDBJ whole genome shotgun (WGS) entry which is preliminary data.</text>
</comment>
<keyword evidence="10 17" id="KW-0100">Branched-chain amino acid biosynthesis</keyword>
<dbReference type="RefSeq" id="WP_168005836.1">
    <property type="nucleotide sequence ID" value="NZ_JAATHJ010000007.1"/>
</dbReference>
<dbReference type="InterPro" id="IPR005786">
    <property type="entry name" value="B_amino_transII"/>
</dbReference>
<dbReference type="EMBL" id="JAATHJ010000007">
    <property type="protein sequence ID" value="NJP37291.1"/>
    <property type="molecule type" value="Genomic_DNA"/>
</dbReference>
<evidence type="ECO:0000256" key="2">
    <source>
        <dbReference type="ARBA" id="ARBA00004824"/>
    </source>
</evidence>
<feature type="modified residue" description="N6-(pyridoxal phosphate)lysine" evidence="14">
    <location>
        <position position="196"/>
    </location>
</feature>
<evidence type="ECO:0000256" key="8">
    <source>
        <dbReference type="ARBA" id="ARBA00022679"/>
    </source>
</evidence>
<evidence type="ECO:0000256" key="10">
    <source>
        <dbReference type="ARBA" id="ARBA00023304"/>
    </source>
</evidence>
<evidence type="ECO:0000256" key="13">
    <source>
        <dbReference type="ARBA" id="ARBA00049229"/>
    </source>
</evidence>
<dbReference type="InterPro" id="IPR001544">
    <property type="entry name" value="Aminotrans_IV"/>
</dbReference>
<sequence length="356" mass="39649">MEATVAITEAKQKKGKPDPETLQFGKTFTDHMFTMEYEEGKGWIKPEIIPYAPVEIDPAAMVLHYSQSVFEGLKAYRSPDGEAVLFRPDENFKRLNRSNRRLSIPPVNEELLMEYLLQLLELEKDWIPDAEGTSLYIRPFIIATEPSLQVAPAKAYKLFIILSPVGSYYPEGIHPVSIMVEDHFTRAARGGTGTAKTGGNYSAGYNAQAKASGEGHAQVLWLDGVEKKYVEEVGSMNVFFKINGEVVTPELNDSILQGVTRKSVIELLQYWKVPVSERRISMEEVLTAYENGELEEAFGSGTAAVISPIGELTWKGTPMIINGRKTGEITKSLYQTLTGIQTGQEKDPFGWTRTIS</sequence>
<dbReference type="PANTHER" id="PTHR11825:SF44">
    <property type="entry name" value="BRANCHED-CHAIN-AMINO-ACID AMINOTRANSFERASE"/>
    <property type="match status" value="1"/>
</dbReference>
<keyword evidence="20" id="KW-1185">Reference proteome</keyword>
<dbReference type="PANTHER" id="PTHR11825">
    <property type="entry name" value="SUBGROUP IIII AMINOTRANSFERASE"/>
    <property type="match status" value="1"/>
</dbReference>
<comment type="similarity">
    <text evidence="5 15">Belongs to the class-IV pyridoxal-phosphate-dependent aminotransferase family.</text>
</comment>
<dbReference type="CDD" id="cd01557">
    <property type="entry name" value="BCAT_beta_family"/>
    <property type="match status" value="1"/>
</dbReference>
<dbReference type="GO" id="GO:0008652">
    <property type="term" value="P:amino acid biosynthetic process"/>
    <property type="evidence" value="ECO:0007669"/>
    <property type="project" value="UniProtKB-KW"/>
</dbReference>
<dbReference type="PIRSF" id="PIRSF006468">
    <property type="entry name" value="BCAT1"/>
    <property type="match status" value="1"/>
</dbReference>
<evidence type="ECO:0000256" key="3">
    <source>
        <dbReference type="ARBA" id="ARBA00004931"/>
    </source>
</evidence>
<dbReference type="GO" id="GO:0009082">
    <property type="term" value="P:branched-chain amino acid biosynthetic process"/>
    <property type="evidence" value="ECO:0007669"/>
    <property type="project" value="UniProtKB-KW"/>
</dbReference>
<evidence type="ECO:0000313" key="19">
    <source>
        <dbReference type="EMBL" id="NJP37291.1"/>
    </source>
</evidence>
<dbReference type="InterPro" id="IPR018300">
    <property type="entry name" value="Aminotrans_IV_CS"/>
</dbReference>
<dbReference type="InterPro" id="IPR036038">
    <property type="entry name" value="Aminotransferase-like"/>
</dbReference>
<dbReference type="EC" id="2.6.1.42" evidence="17"/>
<dbReference type="InterPro" id="IPR043131">
    <property type="entry name" value="BCAT-like_N"/>
</dbReference>
<evidence type="ECO:0000256" key="16">
    <source>
        <dbReference type="RuleBase" id="RU004516"/>
    </source>
</evidence>
<evidence type="ECO:0000256" key="7">
    <source>
        <dbReference type="ARBA" id="ARBA00022605"/>
    </source>
</evidence>
<evidence type="ECO:0000256" key="14">
    <source>
        <dbReference type="PIRSR" id="PIRSR006468-1"/>
    </source>
</evidence>
<comment type="pathway">
    <text evidence="4 18">Amino-acid biosynthesis; L-leucine biosynthesis; L-leucine from 3-methyl-2-oxobutanoate: step 4/4.</text>
</comment>
<evidence type="ECO:0000256" key="6">
    <source>
        <dbReference type="ARBA" id="ARBA00022576"/>
    </source>
</evidence>
<organism evidence="19 20">
    <name type="scientific">Alkalicoccus luteus</name>
    <dbReference type="NCBI Taxonomy" id="1237094"/>
    <lineage>
        <taxon>Bacteria</taxon>
        <taxon>Bacillati</taxon>
        <taxon>Bacillota</taxon>
        <taxon>Bacilli</taxon>
        <taxon>Bacillales</taxon>
        <taxon>Bacillaceae</taxon>
        <taxon>Alkalicoccus</taxon>
    </lineage>
</organism>
<evidence type="ECO:0000256" key="11">
    <source>
        <dbReference type="ARBA" id="ARBA00048212"/>
    </source>
</evidence>
<evidence type="ECO:0000256" key="18">
    <source>
        <dbReference type="RuleBase" id="RU004519"/>
    </source>
</evidence>
<comment type="pathway">
    <text evidence="2 18">Amino-acid biosynthesis; L-isoleucine biosynthesis; L-isoleucine from 2-oxobutanoate: step 4/4.</text>
</comment>
<comment type="catalytic activity">
    <reaction evidence="11 17">
        <text>L-valine + 2-oxoglutarate = 3-methyl-2-oxobutanoate + L-glutamate</text>
        <dbReference type="Rhea" id="RHEA:24813"/>
        <dbReference type="ChEBI" id="CHEBI:11851"/>
        <dbReference type="ChEBI" id="CHEBI:16810"/>
        <dbReference type="ChEBI" id="CHEBI:29985"/>
        <dbReference type="ChEBI" id="CHEBI:57762"/>
        <dbReference type="EC" id="2.6.1.42"/>
    </reaction>
</comment>
<evidence type="ECO:0000256" key="9">
    <source>
        <dbReference type="ARBA" id="ARBA00022898"/>
    </source>
</evidence>